<dbReference type="InterPro" id="IPR011765">
    <property type="entry name" value="Pept_M16_N"/>
</dbReference>
<evidence type="ECO:0000256" key="3">
    <source>
        <dbReference type="ARBA" id="ARBA00022801"/>
    </source>
</evidence>
<evidence type="ECO:0000313" key="8">
    <source>
        <dbReference type="Proteomes" id="UP000824156"/>
    </source>
</evidence>
<evidence type="ECO:0000256" key="4">
    <source>
        <dbReference type="ARBA" id="ARBA00022833"/>
    </source>
</evidence>
<dbReference type="GO" id="GO:0008237">
    <property type="term" value="F:metallopeptidase activity"/>
    <property type="evidence" value="ECO:0007669"/>
    <property type="project" value="UniProtKB-KW"/>
</dbReference>
<keyword evidence="4" id="KW-0862">Zinc</keyword>
<dbReference type="PANTHER" id="PTHR43690">
    <property type="entry name" value="NARDILYSIN"/>
    <property type="match status" value="1"/>
</dbReference>
<evidence type="ECO:0000256" key="2">
    <source>
        <dbReference type="ARBA" id="ARBA00022670"/>
    </source>
</evidence>
<feature type="non-terminal residue" evidence="7">
    <location>
        <position position="173"/>
    </location>
</feature>
<dbReference type="InterPro" id="IPR011249">
    <property type="entry name" value="Metalloenz_LuxS/M16"/>
</dbReference>
<comment type="caution">
    <text evidence="7">The sequence shown here is derived from an EMBL/GenBank/DDBJ whole genome shotgun (WGS) entry which is preliminary data.</text>
</comment>
<sequence length="173" mass="19242">MNFSNLLKVSLIASGLSLPFLSIDVQAGNLENPNGITIVAENDSVAQLQDVLPLDDGVIHGKLENGLTYYIRQNKEPKDRVTMYLAIKVGSILESEPQRGLAHFLEHMNFNGLKHFPKNELVNYLQSAGVRFGSDLNAYTSFDETVYQLPIPSDDPELLKNGLQVIRDWAQDA</sequence>
<dbReference type="GO" id="GO:0006508">
    <property type="term" value="P:proteolysis"/>
    <property type="evidence" value="ECO:0007669"/>
    <property type="project" value="UniProtKB-KW"/>
</dbReference>
<evidence type="ECO:0000256" key="1">
    <source>
        <dbReference type="ARBA" id="ARBA00007261"/>
    </source>
</evidence>
<reference evidence="7" key="1">
    <citation type="journal article" date="2021" name="PeerJ">
        <title>Extensive microbial diversity within the chicken gut microbiome revealed by metagenomics and culture.</title>
        <authorList>
            <person name="Gilroy R."/>
            <person name="Ravi A."/>
            <person name="Getino M."/>
            <person name="Pursley I."/>
            <person name="Horton D.L."/>
            <person name="Alikhan N.F."/>
            <person name="Baker D."/>
            <person name="Gharbi K."/>
            <person name="Hall N."/>
            <person name="Watson M."/>
            <person name="Adriaenssens E.M."/>
            <person name="Foster-Nyarko E."/>
            <person name="Jarju S."/>
            <person name="Secka A."/>
            <person name="Antonio M."/>
            <person name="Oren A."/>
            <person name="Chaudhuri R.R."/>
            <person name="La Ragione R."/>
            <person name="Hildebrand F."/>
            <person name="Pallen M.J."/>
        </authorList>
    </citation>
    <scope>NUCLEOTIDE SEQUENCE</scope>
    <source>
        <strain evidence="7">1719</strain>
    </source>
</reference>
<dbReference type="Proteomes" id="UP000824156">
    <property type="component" value="Unassembled WGS sequence"/>
</dbReference>
<accession>A0A9D1WAE7</accession>
<keyword evidence="3" id="KW-0378">Hydrolase</keyword>
<proteinExistence type="inferred from homology"/>
<comment type="similarity">
    <text evidence="1">Belongs to the peptidase M16 family.</text>
</comment>
<dbReference type="PANTHER" id="PTHR43690:SF34">
    <property type="entry name" value="ZINC PROTEASE PQQL-LIKE"/>
    <property type="match status" value="1"/>
</dbReference>
<keyword evidence="2" id="KW-0645">Protease</keyword>
<keyword evidence="5" id="KW-0482">Metalloprotease</keyword>
<gene>
    <name evidence="7" type="ORF">H9853_10550</name>
</gene>
<dbReference type="GO" id="GO:0046872">
    <property type="term" value="F:metal ion binding"/>
    <property type="evidence" value="ECO:0007669"/>
    <property type="project" value="InterPro"/>
</dbReference>
<evidence type="ECO:0000259" key="6">
    <source>
        <dbReference type="Pfam" id="PF00675"/>
    </source>
</evidence>
<dbReference type="SUPFAM" id="SSF63411">
    <property type="entry name" value="LuxS/MPP-like metallohydrolase"/>
    <property type="match status" value="1"/>
</dbReference>
<dbReference type="Gene3D" id="3.30.830.10">
    <property type="entry name" value="Metalloenzyme, LuxS/M16 peptidase-like"/>
    <property type="match status" value="1"/>
</dbReference>
<dbReference type="EMBL" id="DXEZ01000297">
    <property type="protein sequence ID" value="HIX55456.1"/>
    <property type="molecule type" value="Genomic_DNA"/>
</dbReference>
<evidence type="ECO:0000256" key="5">
    <source>
        <dbReference type="ARBA" id="ARBA00023049"/>
    </source>
</evidence>
<dbReference type="AlphaFoldDB" id="A0A9D1WAE7"/>
<dbReference type="Pfam" id="PF00675">
    <property type="entry name" value="Peptidase_M16"/>
    <property type="match status" value="1"/>
</dbReference>
<reference evidence="7" key="2">
    <citation type="submission" date="2021-04" db="EMBL/GenBank/DDBJ databases">
        <authorList>
            <person name="Gilroy R."/>
        </authorList>
    </citation>
    <scope>NUCLEOTIDE SEQUENCE</scope>
    <source>
        <strain evidence="7">1719</strain>
    </source>
</reference>
<dbReference type="InterPro" id="IPR050626">
    <property type="entry name" value="Peptidase_M16"/>
</dbReference>
<evidence type="ECO:0000313" key="7">
    <source>
        <dbReference type="EMBL" id="HIX55456.1"/>
    </source>
</evidence>
<protein>
    <submittedName>
        <fullName evidence="7">Insulinase family protein</fullName>
    </submittedName>
</protein>
<organism evidence="7 8">
    <name type="scientific">Candidatus Sphingobacterium stercoripullorum</name>
    <dbReference type="NCBI Taxonomy" id="2838759"/>
    <lineage>
        <taxon>Bacteria</taxon>
        <taxon>Pseudomonadati</taxon>
        <taxon>Bacteroidota</taxon>
        <taxon>Sphingobacteriia</taxon>
        <taxon>Sphingobacteriales</taxon>
        <taxon>Sphingobacteriaceae</taxon>
        <taxon>Sphingobacterium</taxon>
    </lineage>
</organism>
<name>A0A9D1WAE7_9SPHI</name>
<feature type="domain" description="Peptidase M16 N-terminal" evidence="6">
    <location>
        <begin position="72"/>
        <end position="171"/>
    </location>
</feature>